<protein>
    <recommendedName>
        <fullName evidence="3">DUF4364 family protein</fullName>
    </recommendedName>
</protein>
<dbReference type="OrthoDB" id="9783597at2"/>
<evidence type="ECO:0000313" key="2">
    <source>
        <dbReference type="Proteomes" id="UP000184386"/>
    </source>
</evidence>
<dbReference type="STRING" id="1121322.SAMN02745136_04448"/>
<dbReference type="InterPro" id="IPR036388">
    <property type="entry name" value="WH-like_DNA-bd_sf"/>
</dbReference>
<reference evidence="1 2" key="1">
    <citation type="submission" date="2016-11" db="EMBL/GenBank/DDBJ databases">
        <authorList>
            <person name="Jaros S."/>
            <person name="Januszkiewicz K."/>
            <person name="Wedrychowicz H."/>
        </authorList>
    </citation>
    <scope>NUCLEOTIDE SEQUENCE [LARGE SCALE GENOMIC DNA]</scope>
    <source>
        <strain evidence="1 2">DSM 15929</strain>
    </source>
</reference>
<organism evidence="1 2">
    <name type="scientific">Anaerocolumna jejuensis DSM 15929</name>
    <dbReference type="NCBI Taxonomy" id="1121322"/>
    <lineage>
        <taxon>Bacteria</taxon>
        <taxon>Bacillati</taxon>
        <taxon>Bacillota</taxon>
        <taxon>Clostridia</taxon>
        <taxon>Lachnospirales</taxon>
        <taxon>Lachnospiraceae</taxon>
        <taxon>Anaerocolumna</taxon>
    </lineage>
</organism>
<dbReference type="Gene3D" id="1.10.10.10">
    <property type="entry name" value="Winged helix-like DNA-binding domain superfamily/Winged helix DNA-binding domain"/>
    <property type="match status" value="1"/>
</dbReference>
<accession>A0A1M6Z145</accession>
<dbReference type="InterPro" id="IPR025374">
    <property type="entry name" value="DUF4364"/>
</dbReference>
<keyword evidence="2" id="KW-1185">Reference proteome</keyword>
<proteinExistence type="predicted"/>
<evidence type="ECO:0000313" key="1">
    <source>
        <dbReference type="EMBL" id="SHL24075.1"/>
    </source>
</evidence>
<dbReference type="AlphaFoldDB" id="A0A1M6Z145"/>
<name>A0A1M6Z145_9FIRM</name>
<evidence type="ECO:0008006" key="3">
    <source>
        <dbReference type="Google" id="ProtNLM"/>
    </source>
</evidence>
<dbReference type="RefSeq" id="WP_073279227.1">
    <property type="nucleotide sequence ID" value="NZ_FRAC01000027.1"/>
</dbReference>
<dbReference type="Proteomes" id="UP000184386">
    <property type="component" value="Unassembled WGS sequence"/>
</dbReference>
<dbReference type="EMBL" id="FRAC01000027">
    <property type="protein sequence ID" value="SHL24075.1"/>
    <property type="molecule type" value="Genomic_DNA"/>
</dbReference>
<gene>
    <name evidence="1" type="ORF">SAMN02745136_04448</name>
</gene>
<sequence>MQTDALTLYKLIILFLLDKVDFSLTNAQISNFILDKEYTNYFSLQQCISDLTEEEFIVVETVGHSSLYQITPSGEETLSFFQNMISQPIQEEILTYLKENKYSLRDETSTLSEYHKISKEDYMVSLRVMEKKNPIIDISISVPTEEDAAKICSNWRGQSQEIYSYVLNHLLKG</sequence>
<dbReference type="Pfam" id="PF14277">
    <property type="entry name" value="DUF4364"/>
    <property type="match status" value="1"/>
</dbReference>